<dbReference type="PANTHER" id="PTHR32332:SF33">
    <property type="entry name" value="NITRONATE MONOOXYGENASE DOMAIN-CONTAINING PROTEIN"/>
    <property type="match status" value="1"/>
</dbReference>
<dbReference type="AlphaFoldDB" id="A0A2M7W4A4"/>
<keyword evidence="1" id="KW-0560">Oxidoreductase</keyword>
<reference evidence="2" key="1">
    <citation type="submission" date="2017-09" db="EMBL/GenBank/DDBJ databases">
        <title>Depth-based differentiation of microbial function through sediment-hosted aquifers and enrichment of novel symbionts in the deep terrestrial subsurface.</title>
        <authorList>
            <person name="Probst A.J."/>
            <person name="Ladd B."/>
            <person name="Jarett J.K."/>
            <person name="Geller-Mcgrath D.E."/>
            <person name="Sieber C.M.K."/>
            <person name="Emerson J.B."/>
            <person name="Anantharaman K."/>
            <person name="Thomas B.C."/>
            <person name="Malmstrom R."/>
            <person name="Stieglmeier M."/>
            <person name="Klingl A."/>
            <person name="Woyke T."/>
            <person name="Ryan C.M."/>
            <person name="Banfield J.F."/>
        </authorList>
    </citation>
    <scope>NUCLEOTIDE SEQUENCE [LARGE SCALE GENOMIC DNA]</scope>
</reference>
<dbReference type="PANTHER" id="PTHR32332">
    <property type="entry name" value="2-NITROPROPANE DIOXYGENASE"/>
    <property type="match status" value="1"/>
</dbReference>
<gene>
    <name evidence="1" type="ORF">COX60_02970</name>
</gene>
<accession>A0A2M7W4A4</accession>
<protein>
    <submittedName>
        <fullName evidence="1">2-nitropropane dioxygenase</fullName>
    </submittedName>
</protein>
<dbReference type="InterPro" id="IPR013785">
    <property type="entry name" value="Aldolase_TIM"/>
</dbReference>
<evidence type="ECO:0000313" key="2">
    <source>
        <dbReference type="Proteomes" id="UP000230137"/>
    </source>
</evidence>
<proteinExistence type="predicted"/>
<name>A0A2M7W4A4_9BACT</name>
<dbReference type="GO" id="GO:0051213">
    <property type="term" value="F:dioxygenase activity"/>
    <property type="evidence" value="ECO:0007669"/>
    <property type="project" value="UniProtKB-KW"/>
</dbReference>
<comment type="caution">
    <text evidence="1">The sequence shown here is derived from an EMBL/GenBank/DDBJ whole genome shotgun (WGS) entry which is preliminary data.</text>
</comment>
<organism evidence="1 2">
    <name type="scientific">Candidatus Berkelbacteria bacterium CG_4_10_14_0_2_um_filter_35_9_33_12</name>
    <dbReference type="NCBI Taxonomy" id="1974499"/>
    <lineage>
        <taxon>Bacteria</taxon>
        <taxon>Candidatus Berkelbacteria</taxon>
    </lineage>
</organism>
<dbReference type="SUPFAM" id="SSF51412">
    <property type="entry name" value="Inosine monophosphate dehydrogenase (IMPDH)"/>
    <property type="match status" value="1"/>
</dbReference>
<dbReference type="EMBL" id="PFQF01000040">
    <property type="protein sequence ID" value="PJA20057.1"/>
    <property type="molecule type" value="Genomic_DNA"/>
</dbReference>
<dbReference type="Proteomes" id="UP000230137">
    <property type="component" value="Unassembled WGS sequence"/>
</dbReference>
<keyword evidence="1" id="KW-0223">Dioxygenase</keyword>
<dbReference type="Pfam" id="PF03060">
    <property type="entry name" value="NMO"/>
    <property type="match status" value="1"/>
</dbReference>
<evidence type="ECO:0000313" key="1">
    <source>
        <dbReference type="EMBL" id="PJA20057.1"/>
    </source>
</evidence>
<dbReference type="Gene3D" id="3.20.20.70">
    <property type="entry name" value="Aldolase class I"/>
    <property type="match status" value="1"/>
</dbReference>
<sequence length="460" mass="51629">MKLPLIIQGGMGAWVSGYKLAQAVSMHKKCMGTISGIALDRILAWYLQNGDPGGHFLRALNNFPFPEISERVINRWYCKNNVVEHKRVPKLSLNPSVDFIDLTICGNFVAVWLAKEQHNNPVSINYLEKIQVPLIYSFVGVIMAGVDYITMGAGIPDQIPELIRSFIEGEEVKYNIDIQGSKKKYVLKFNPKEYFGCRLLPKLFKPNFLPIISSNLLANILVRRFREKPFGFVVELPCAGGHNAPPRSYKSGEYIYGEKDLVNFEKLNELDIPYWLAGGFASPEKIAYAKSLGAQGVQVGSIFALCDESEIEQKYKDILRRNGYNNNQVIITSSYSPTNYPFKIAELDNTLSDSVIYENEIRQCDKGFLVSFYIDDKGHIHSRCSAEPIDSYLKKGGKIDDTAVARCLCNGLLSTVGKGDIDRHAIITLGDDLSFLKHLMSCAEDSYSVDDVIKYLSKNN</sequence>